<feature type="non-terminal residue" evidence="6">
    <location>
        <position position="768"/>
    </location>
</feature>
<evidence type="ECO:0000259" key="5">
    <source>
        <dbReference type="SMART" id="SM00382"/>
    </source>
</evidence>
<gene>
    <name evidence="6" type="ORF">FRACYDRAFT_206903</name>
</gene>
<dbReference type="CDD" id="cd00009">
    <property type="entry name" value="AAA"/>
    <property type="match status" value="1"/>
</dbReference>
<dbReference type="InterPro" id="IPR027417">
    <property type="entry name" value="P-loop_NTPase"/>
</dbReference>
<evidence type="ECO:0000256" key="3">
    <source>
        <dbReference type="ARBA" id="ARBA00022840"/>
    </source>
</evidence>
<dbReference type="Pfam" id="PF00004">
    <property type="entry name" value="AAA"/>
    <property type="match status" value="2"/>
</dbReference>
<dbReference type="KEGG" id="fcy:FRACYDRAFT_206903"/>
<dbReference type="PRINTS" id="PR00819">
    <property type="entry name" value="CBXCFQXSUPER"/>
</dbReference>
<dbReference type="InterPro" id="IPR003593">
    <property type="entry name" value="AAA+_ATPase"/>
</dbReference>
<dbReference type="AlphaFoldDB" id="A0A1E7FJL8"/>
<dbReference type="InterPro" id="IPR041627">
    <property type="entry name" value="AAA_lid_6"/>
</dbReference>
<feature type="domain" description="AAA+ ATPase" evidence="5">
    <location>
        <begin position="110"/>
        <end position="233"/>
    </location>
</feature>
<dbReference type="InterPro" id="IPR000641">
    <property type="entry name" value="CbxX/CfxQ"/>
</dbReference>
<protein>
    <submittedName>
        <fullName evidence="6">p-loop containing nucleoside triphosphate hydrolase protein</fullName>
    </submittedName>
</protein>
<dbReference type="InterPro" id="IPR050773">
    <property type="entry name" value="CbxX/CfxQ_RuBisCO_ESX"/>
</dbReference>
<sequence>MRRLERQSNRPGFGNARTVRTFFDTVRERQAKRISREIKKGRRVDYFLFTKDDILGIALDESQLKKSDAYVKLQQMEGLMPVKEQIDLLIHLGSSNLKREESERPLLEVTLNRVFLGNPGTGKTTVAKIYGQLLTEMGLLSKGEVIVKTPSDFTGKWLGSSEKNTRDILRAAEGNVLVIDEAYALCTNSELNGWSDPYGTAVINTLVEQIQARPGDDRAVVMLGYRKEMEQMFRNVNPGLSRRFQLEHAYDFPDYDDASLLKILRKKAKDSHLQISIPVAKRAVRKLARSRAKPNFGNGGAVDSLLSIAKETMQKRDGTSNELTKDDFAIEDDGFDEAELDSLFEDMIGMDNVINKLEDLKRVVKFAKARGENPSDSVSFNYLFLGNPGTGKTSIARCMGRMFNILGLLPDDEVFEYTPKDFITGFVGQAGKKTTEILEKSRGGVLFIDEAYQLNPQRGGQFMTEVVDELCAKLTDVEYKGKILVLLAGYDADMDEMISVNPGLKSRFAERIAFEDLSEDATRDLILLKLTKKKIPLGTEDSKSEELLTLARTLVNSKDFANGRDVDTICDRTYAELAKRSGSNRNTVVSLDDVRKAIDSLIISRKPHVDSRSCMEIDLKDQAFSTPTLSKAPPITDLELEEKVEEEEEEEEENLSEEGEITEEDKNPFNNLNANHMKGLQDVVEEMGLNTLEGIKRLKSSKNDDHDNNDLIQRLMEYLNISMDVAHKFINEWRMAHKEANRQTKMKMFNSKCNGMEAIWHCNCSFHI</sequence>
<feature type="domain" description="AAA+ ATPase" evidence="5">
    <location>
        <begin position="378"/>
        <end position="518"/>
    </location>
</feature>
<evidence type="ECO:0000256" key="4">
    <source>
        <dbReference type="SAM" id="MobiDB-lite"/>
    </source>
</evidence>
<dbReference type="GO" id="GO:0005524">
    <property type="term" value="F:ATP binding"/>
    <property type="evidence" value="ECO:0007669"/>
    <property type="project" value="UniProtKB-KW"/>
</dbReference>
<dbReference type="PANTHER" id="PTHR43392">
    <property type="entry name" value="AAA-TYPE ATPASE FAMILY PROTEIN / ANKYRIN REPEAT FAMILY PROTEIN"/>
    <property type="match status" value="1"/>
</dbReference>
<evidence type="ECO:0000313" key="7">
    <source>
        <dbReference type="Proteomes" id="UP000095751"/>
    </source>
</evidence>
<dbReference type="Pfam" id="PF17866">
    <property type="entry name" value="AAA_lid_6"/>
    <property type="match status" value="1"/>
</dbReference>
<keyword evidence="6" id="KW-0378">Hydrolase</keyword>
<dbReference type="PANTHER" id="PTHR43392:SF2">
    <property type="entry name" value="AAA-TYPE ATPASE FAMILY PROTEIN _ ANKYRIN REPEAT FAMILY PROTEIN"/>
    <property type="match status" value="1"/>
</dbReference>
<keyword evidence="7" id="KW-1185">Reference proteome</keyword>
<evidence type="ECO:0000256" key="1">
    <source>
        <dbReference type="ARBA" id="ARBA00010378"/>
    </source>
</evidence>
<dbReference type="Gene3D" id="1.10.8.60">
    <property type="match status" value="1"/>
</dbReference>
<dbReference type="SUPFAM" id="SSF52540">
    <property type="entry name" value="P-loop containing nucleoside triphosphate hydrolases"/>
    <property type="match status" value="2"/>
</dbReference>
<reference evidence="6 7" key="1">
    <citation type="submission" date="2016-09" db="EMBL/GenBank/DDBJ databases">
        <title>Extensive genetic diversity and differential bi-allelic expression allows diatom success in the polar Southern Ocean.</title>
        <authorList>
            <consortium name="DOE Joint Genome Institute"/>
            <person name="Mock T."/>
            <person name="Otillar R.P."/>
            <person name="Strauss J."/>
            <person name="Dupont C."/>
            <person name="Frickenhaus S."/>
            <person name="Maumus F."/>
            <person name="Mcmullan M."/>
            <person name="Sanges R."/>
            <person name="Schmutz J."/>
            <person name="Toseland A."/>
            <person name="Valas R."/>
            <person name="Veluchamy A."/>
            <person name="Ward B.J."/>
            <person name="Allen A."/>
            <person name="Barry K."/>
            <person name="Falciatore A."/>
            <person name="Ferrante M."/>
            <person name="Fortunato A.E."/>
            <person name="Gloeckner G."/>
            <person name="Gruber A."/>
            <person name="Hipkin R."/>
            <person name="Janech M."/>
            <person name="Kroth P."/>
            <person name="Leese F."/>
            <person name="Lindquist E."/>
            <person name="Lyon B.R."/>
            <person name="Martin J."/>
            <person name="Mayer C."/>
            <person name="Parker M."/>
            <person name="Quesneville H."/>
            <person name="Raymond J."/>
            <person name="Uhlig C."/>
            <person name="Valentin K.U."/>
            <person name="Worden A.Z."/>
            <person name="Armbrust E.V."/>
            <person name="Bowler C."/>
            <person name="Green B."/>
            <person name="Moulton V."/>
            <person name="Van Oosterhout C."/>
            <person name="Grigoriev I."/>
        </authorList>
    </citation>
    <scope>NUCLEOTIDE SEQUENCE [LARGE SCALE GENOMIC DNA]</scope>
    <source>
        <strain evidence="6 7">CCMP1102</strain>
    </source>
</reference>
<dbReference type="FunFam" id="3.40.50.300:FF:000216">
    <property type="entry name" value="Type VII secretion ATPase EccA"/>
    <property type="match status" value="2"/>
</dbReference>
<name>A0A1E7FJL8_9STRA</name>
<dbReference type="InterPro" id="IPR003959">
    <property type="entry name" value="ATPase_AAA_core"/>
</dbReference>
<dbReference type="SMART" id="SM00382">
    <property type="entry name" value="AAA"/>
    <property type="match status" value="2"/>
</dbReference>
<feature type="compositionally biased region" description="Acidic residues" evidence="4">
    <location>
        <begin position="641"/>
        <end position="663"/>
    </location>
</feature>
<evidence type="ECO:0000313" key="6">
    <source>
        <dbReference type="EMBL" id="OEU18356.1"/>
    </source>
</evidence>
<keyword evidence="2" id="KW-0547">Nucleotide-binding</keyword>
<organism evidence="6 7">
    <name type="scientific">Fragilariopsis cylindrus CCMP1102</name>
    <dbReference type="NCBI Taxonomy" id="635003"/>
    <lineage>
        <taxon>Eukaryota</taxon>
        <taxon>Sar</taxon>
        <taxon>Stramenopiles</taxon>
        <taxon>Ochrophyta</taxon>
        <taxon>Bacillariophyta</taxon>
        <taxon>Bacillariophyceae</taxon>
        <taxon>Bacillariophycidae</taxon>
        <taxon>Bacillariales</taxon>
        <taxon>Bacillariaceae</taxon>
        <taxon>Fragilariopsis</taxon>
    </lineage>
</organism>
<comment type="similarity">
    <text evidence="1">Belongs to the CbxX/CfxQ family.</text>
</comment>
<accession>A0A1E7FJL8</accession>
<keyword evidence="3" id="KW-0067">ATP-binding</keyword>
<feature type="region of interest" description="Disordered" evidence="4">
    <location>
        <begin position="641"/>
        <end position="670"/>
    </location>
</feature>
<dbReference type="Gene3D" id="3.40.50.300">
    <property type="entry name" value="P-loop containing nucleotide triphosphate hydrolases"/>
    <property type="match status" value="2"/>
</dbReference>
<dbReference type="InParanoid" id="A0A1E7FJL8"/>
<proteinExistence type="inferred from homology"/>
<dbReference type="GO" id="GO:0016887">
    <property type="term" value="F:ATP hydrolysis activity"/>
    <property type="evidence" value="ECO:0007669"/>
    <property type="project" value="InterPro"/>
</dbReference>
<dbReference type="OrthoDB" id="575at2759"/>
<evidence type="ECO:0000256" key="2">
    <source>
        <dbReference type="ARBA" id="ARBA00022741"/>
    </source>
</evidence>
<dbReference type="EMBL" id="KV784356">
    <property type="protein sequence ID" value="OEU18356.1"/>
    <property type="molecule type" value="Genomic_DNA"/>
</dbReference>
<dbReference type="Proteomes" id="UP000095751">
    <property type="component" value="Unassembled WGS sequence"/>
</dbReference>